<dbReference type="Gene3D" id="1.10.3720.10">
    <property type="entry name" value="MetI-like"/>
    <property type="match status" value="1"/>
</dbReference>
<comment type="caution">
    <text evidence="9">The sequence shown here is derived from an EMBL/GenBank/DDBJ whole genome shotgun (WGS) entry which is preliminary data.</text>
</comment>
<keyword evidence="3" id="KW-1003">Cell membrane</keyword>
<feature type="domain" description="ABC transmembrane type-1" evidence="8">
    <location>
        <begin position="45"/>
        <end position="225"/>
    </location>
</feature>
<keyword evidence="4 7" id="KW-0812">Transmembrane</keyword>
<name>A0ABS0AQH0_9GAMM</name>
<keyword evidence="6 7" id="KW-0472">Membrane</keyword>
<dbReference type="PANTHER" id="PTHR30151:SF20">
    <property type="entry name" value="ABC TRANSPORTER PERMEASE PROTEIN HI_0355-RELATED"/>
    <property type="match status" value="1"/>
</dbReference>
<feature type="transmembrane region" description="Helical" evidence="7">
    <location>
        <begin position="205"/>
        <end position="227"/>
    </location>
</feature>
<protein>
    <submittedName>
        <fullName evidence="9">ABC transporter</fullName>
    </submittedName>
</protein>
<dbReference type="InterPro" id="IPR035906">
    <property type="entry name" value="MetI-like_sf"/>
</dbReference>
<evidence type="ECO:0000256" key="5">
    <source>
        <dbReference type="ARBA" id="ARBA00022989"/>
    </source>
</evidence>
<feature type="transmembrane region" description="Helical" evidence="7">
    <location>
        <begin position="111"/>
        <end position="130"/>
    </location>
</feature>
<keyword evidence="5 7" id="KW-1133">Transmembrane helix</keyword>
<organism evidence="9 10">
    <name type="scientific">Alloalcanivorax profundimaris</name>
    <dbReference type="NCBI Taxonomy" id="2735259"/>
    <lineage>
        <taxon>Bacteria</taxon>
        <taxon>Pseudomonadati</taxon>
        <taxon>Pseudomonadota</taxon>
        <taxon>Gammaproteobacteria</taxon>
        <taxon>Oceanospirillales</taxon>
        <taxon>Alcanivoracaceae</taxon>
        <taxon>Alloalcanivorax</taxon>
    </lineage>
</organism>
<sequence>MVVTVFLGGWEFTVHHMDIPRSLLPAPSYVYERMRTAFSPLMTNAWPTTLETMLSFLIATVGGVVLALALTSSTLMNASFYPIVVFFQLIPKIALAPLFVVWMGIGSTTRIEFAAFMAFFPVVISTMAGLRATPGDALRLCQGLTATPWQVFFLVRLPYAVPYIFSGMKIAITLAMIGVIVAEFISAERGLGYLIVFASSQADTALILAAILILCAIGLVLYGLVALGEWLAMRRYC</sequence>
<dbReference type="InterPro" id="IPR000515">
    <property type="entry name" value="MetI-like"/>
</dbReference>
<keyword evidence="10" id="KW-1185">Reference proteome</keyword>
<dbReference type="CDD" id="cd06261">
    <property type="entry name" value="TM_PBP2"/>
    <property type="match status" value="1"/>
</dbReference>
<keyword evidence="2 7" id="KW-0813">Transport</keyword>
<feature type="transmembrane region" description="Helical" evidence="7">
    <location>
        <begin position="52"/>
        <end position="71"/>
    </location>
</feature>
<dbReference type="Pfam" id="PF00528">
    <property type="entry name" value="BPD_transp_1"/>
    <property type="match status" value="1"/>
</dbReference>
<dbReference type="Proteomes" id="UP000662703">
    <property type="component" value="Unassembled WGS sequence"/>
</dbReference>
<gene>
    <name evidence="9" type="ORF">Y5W_01660</name>
</gene>
<proteinExistence type="inferred from homology"/>
<comment type="subcellular location">
    <subcellularLocation>
        <location evidence="1 7">Cell membrane</location>
        <topology evidence="1 7">Multi-pass membrane protein</topology>
    </subcellularLocation>
</comment>
<dbReference type="SUPFAM" id="SSF161098">
    <property type="entry name" value="MetI-like"/>
    <property type="match status" value="1"/>
</dbReference>
<evidence type="ECO:0000259" key="8">
    <source>
        <dbReference type="PROSITE" id="PS50928"/>
    </source>
</evidence>
<evidence type="ECO:0000256" key="7">
    <source>
        <dbReference type="RuleBase" id="RU363032"/>
    </source>
</evidence>
<feature type="transmembrane region" description="Helical" evidence="7">
    <location>
        <begin position="163"/>
        <end position="185"/>
    </location>
</feature>
<evidence type="ECO:0000256" key="3">
    <source>
        <dbReference type="ARBA" id="ARBA00022475"/>
    </source>
</evidence>
<evidence type="ECO:0000256" key="1">
    <source>
        <dbReference type="ARBA" id="ARBA00004651"/>
    </source>
</evidence>
<evidence type="ECO:0000313" key="10">
    <source>
        <dbReference type="Proteomes" id="UP000662703"/>
    </source>
</evidence>
<feature type="transmembrane region" description="Helical" evidence="7">
    <location>
        <begin position="83"/>
        <end position="105"/>
    </location>
</feature>
<evidence type="ECO:0000256" key="6">
    <source>
        <dbReference type="ARBA" id="ARBA00023136"/>
    </source>
</evidence>
<evidence type="ECO:0000256" key="2">
    <source>
        <dbReference type="ARBA" id="ARBA00022448"/>
    </source>
</evidence>
<dbReference type="EMBL" id="ARXX01000021">
    <property type="protein sequence ID" value="MBF5056366.1"/>
    <property type="molecule type" value="Genomic_DNA"/>
</dbReference>
<evidence type="ECO:0000313" key="9">
    <source>
        <dbReference type="EMBL" id="MBF5056366.1"/>
    </source>
</evidence>
<evidence type="ECO:0000256" key="4">
    <source>
        <dbReference type="ARBA" id="ARBA00022692"/>
    </source>
</evidence>
<dbReference type="PROSITE" id="PS50928">
    <property type="entry name" value="ABC_TM1"/>
    <property type="match status" value="1"/>
</dbReference>
<comment type="similarity">
    <text evidence="7">Belongs to the binding-protein-dependent transport system permease family.</text>
</comment>
<dbReference type="PANTHER" id="PTHR30151">
    <property type="entry name" value="ALKANE SULFONATE ABC TRANSPORTER-RELATED, MEMBRANE SUBUNIT"/>
    <property type="match status" value="1"/>
</dbReference>
<reference evidence="9 10" key="1">
    <citation type="submission" date="2012-09" db="EMBL/GenBank/DDBJ databases">
        <title>Genome Sequence of alkane-degrading Bacterium Alcanivorax sp. 521-1.</title>
        <authorList>
            <person name="Lai Q."/>
            <person name="Shao Z."/>
        </authorList>
    </citation>
    <scope>NUCLEOTIDE SEQUENCE [LARGE SCALE GENOMIC DNA]</scope>
    <source>
        <strain evidence="9 10">521-1</strain>
    </source>
</reference>
<accession>A0ABS0AQH0</accession>